<dbReference type="Proteomes" id="UP000037247">
    <property type="component" value="Unassembled WGS sequence"/>
</dbReference>
<dbReference type="Pfam" id="PF00440">
    <property type="entry name" value="TetR_N"/>
    <property type="match status" value="1"/>
</dbReference>
<feature type="domain" description="HTH tetR-type" evidence="5">
    <location>
        <begin position="13"/>
        <end position="73"/>
    </location>
</feature>
<dbReference type="RefSeq" id="WP_049700417.1">
    <property type="nucleotide sequence ID" value="NZ_LDTZ01000021.1"/>
</dbReference>
<dbReference type="InterPro" id="IPR001647">
    <property type="entry name" value="HTH_TetR"/>
</dbReference>
<evidence type="ECO:0000259" key="5">
    <source>
        <dbReference type="PROSITE" id="PS50977"/>
    </source>
</evidence>
<dbReference type="Gene3D" id="1.10.357.10">
    <property type="entry name" value="Tetracycline Repressor, domain 2"/>
    <property type="match status" value="1"/>
</dbReference>
<dbReference type="EMBL" id="LDTZ01000021">
    <property type="protein sequence ID" value="KNA89968.1"/>
    <property type="molecule type" value="Genomic_DNA"/>
</dbReference>
<evidence type="ECO:0000256" key="2">
    <source>
        <dbReference type="ARBA" id="ARBA00023125"/>
    </source>
</evidence>
<comment type="caution">
    <text evidence="6">The sequence shown here is derived from an EMBL/GenBank/DDBJ whole genome shotgun (WGS) entry which is preliminary data.</text>
</comment>
<name>A0ABR5I8P4_9ACTN</name>
<dbReference type="InterPro" id="IPR050109">
    <property type="entry name" value="HTH-type_TetR-like_transc_reg"/>
</dbReference>
<dbReference type="PANTHER" id="PTHR30055:SF220">
    <property type="entry name" value="TETR-FAMILY REGULATORY PROTEIN"/>
    <property type="match status" value="1"/>
</dbReference>
<keyword evidence="3" id="KW-0804">Transcription</keyword>
<protein>
    <submittedName>
        <fullName evidence="6">TetR family transcriptional regulator</fullName>
    </submittedName>
</protein>
<dbReference type="Pfam" id="PF13305">
    <property type="entry name" value="TetR_C_33"/>
    <property type="match status" value="1"/>
</dbReference>
<keyword evidence="1" id="KW-0805">Transcription regulation</keyword>
<dbReference type="PRINTS" id="PR00455">
    <property type="entry name" value="HTHTETR"/>
</dbReference>
<gene>
    <name evidence="6" type="ORF">ABW18_18335</name>
</gene>
<evidence type="ECO:0000256" key="4">
    <source>
        <dbReference type="PROSITE-ProRule" id="PRU00335"/>
    </source>
</evidence>
<organism evidence="6 7">
    <name type="scientific">Gordonia jacobaea</name>
    <dbReference type="NCBI Taxonomy" id="122202"/>
    <lineage>
        <taxon>Bacteria</taxon>
        <taxon>Bacillati</taxon>
        <taxon>Actinomycetota</taxon>
        <taxon>Actinomycetes</taxon>
        <taxon>Mycobacteriales</taxon>
        <taxon>Gordoniaceae</taxon>
        <taxon>Gordonia</taxon>
    </lineage>
</organism>
<reference evidence="6 7" key="1">
    <citation type="submission" date="2015-05" db="EMBL/GenBank/DDBJ databases">
        <title>Draft genome sequence of the bacterium Gordonia jacobaea a new member of the Gordonia genus.</title>
        <authorList>
            <person name="Jimenez-Galisteo G."/>
            <person name="Dominguez A."/>
            <person name="Munoz E."/>
            <person name="Vinas M."/>
        </authorList>
    </citation>
    <scope>NUCLEOTIDE SEQUENCE [LARGE SCALE GENOMIC DNA]</scope>
    <source>
        <strain evidence="7">mv1</strain>
    </source>
</reference>
<evidence type="ECO:0000313" key="7">
    <source>
        <dbReference type="Proteomes" id="UP000037247"/>
    </source>
</evidence>
<dbReference type="PANTHER" id="PTHR30055">
    <property type="entry name" value="HTH-TYPE TRANSCRIPTIONAL REGULATOR RUTR"/>
    <property type="match status" value="1"/>
</dbReference>
<accession>A0ABR5I8P4</accession>
<sequence>MAPTRSTRRTPATEVRTNLIASGRRILERDGVAGLTVRVVATDAGVAPMGVYNHFDGKEGLLDALVNDAFVEFARMIDVTDDDARERLAHSGRAYREFALRYPVAYSLMFSREHHPDSDVAEHAFSVLTEHIRYGQNAGLLVKTDPHQATMQVWSCVHGAVSLELAGTHPPTIDPDENYEHVLAVVLRGLSA</sequence>
<dbReference type="PROSITE" id="PS50977">
    <property type="entry name" value="HTH_TETR_2"/>
    <property type="match status" value="1"/>
</dbReference>
<keyword evidence="7" id="KW-1185">Reference proteome</keyword>
<dbReference type="SUPFAM" id="SSF46689">
    <property type="entry name" value="Homeodomain-like"/>
    <property type="match status" value="1"/>
</dbReference>
<proteinExistence type="predicted"/>
<dbReference type="InterPro" id="IPR036271">
    <property type="entry name" value="Tet_transcr_reg_TetR-rel_C_sf"/>
</dbReference>
<dbReference type="InterPro" id="IPR009057">
    <property type="entry name" value="Homeodomain-like_sf"/>
</dbReference>
<evidence type="ECO:0000256" key="3">
    <source>
        <dbReference type="ARBA" id="ARBA00023163"/>
    </source>
</evidence>
<evidence type="ECO:0000256" key="1">
    <source>
        <dbReference type="ARBA" id="ARBA00023015"/>
    </source>
</evidence>
<keyword evidence="2 4" id="KW-0238">DNA-binding</keyword>
<dbReference type="SUPFAM" id="SSF48498">
    <property type="entry name" value="Tetracyclin repressor-like, C-terminal domain"/>
    <property type="match status" value="1"/>
</dbReference>
<dbReference type="InterPro" id="IPR025996">
    <property type="entry name" value="MT1864/Rv1816-like_C"/>
</dbReference>
<evidence type="ECO:0000313" key="6">
    <source>
        <dbReference type="EMBL" id="KNA89968.1"/>
    </source>
</evidence>
<feature type="DNA-binding region" description="H-T-H motif" evidence="4">
    <location>
        <begin position="36"/>
        <end position="55"/>
    </location>
</feature>